<dbReference type="GO" id="GO:0016887">
    <property type="term" value="F:ATP hydrolysis activity"/>
    <property type="evidence" value="ECO:0007669"/>
    <property type="project" value="InterPro"/>
</dbReference>
<dbReference type="InterPro" id="IPR003593">
    <property type="entry name" value="AAA+_ATPase"/>
</dbReference>
<dbReference type="PROSITE" id="PS00211">
    <property type="entry name" value="ABC_TRANSPORTER_1"/>
    <property type="match status" value="1"/>
</dbReference>
<name>A0A1I5MBU4_9BACT</name>
<dbReference type="SUPFAM" id="SSF52540">
    <property type="entry name" value="P-loop containing nucleoside triphosphate hydrolases"/>
    <property type="match status" value="1"/>
</dbReference>
<keyword evidence="13" id="KW-1185">Reference proteome</keyword>
<dbReference type="Gene3D" id="1.20.1560.10">
    <property type="entry name" value="ABC transporter type 1, transmembrane domain"/>
    <property type="match status" value="1"/>
</dbReference>
<protein>
    <submittedName>
        <fullName evidence="12">ATP-binding cassette, subfamily C</fullName>
    </submittedName>
</protein>
<accession>A0A1I5MBU4</accession>
<evidence type="ECO:0000256" key="6">
    <source>
        <dbReference type="ARBA" id="ARBA00022840"/>
    </source>
</evidence>
<keyword evidence="7 9" id="KW-1133">Transmembrane helix</keyword>
<dbReference type="InterPro" id="IPR003439">
    <property type="entry name" value="ABC_transporter-like_ATP-bd"/>
</dbReference>
<evidence type="ECO:0000259" key="10">
    <source>
        <dbReference type="PROSITE" id="PS50893"/>
    </source>
</evidence>
<feature type="transmembrane region" description="Helical" evidence="9">
    <location>
        <begin position="20"/>
        <end position="44"/>
    </location>
</feature>
<organism evidence="12 13">
    <name type="scientific">Hydrogenimonas thermophila</name>
    <dbReference type="NCBI Taxonomy" id="223786"/>
    <lineage>
        <taxon>Bacteria</taxon>
        <taxon>Pseudomonadati</taxon>
        <taxon>Campylobacterota</taxon>
        <taxon>Epsilonproteobacteria</taxon>
        <taxon>Campylobacterales</taxon>
        <taxon>Hydrogenimonadaceae</taxon>
        <taxon>Hydrogenimonas</taxon>
    </lineage>
</organism>
<feature type="transmembrane region" description="Helical" evidence="9">
    <location>
        <begin position="279"/>
        <end position="301"/>
    </location>
</feature>
<evidence type="ECO:0000256" key="7">
    <source>
        <dbReference type="ARBA" id="ARBA00022989"/>
    </source>
</evidence>
<evidence type="ECO:0000256" key="5">
    <source>
        <dbReference type="ARBA" id="ARBA00022741"/>
    </source>
</evidence>
<keyword evidence="3" id="KW-1003">Cell membrane</keyword>
<dbReference type="SUPFAM" id="SSF90123">
    <property type="entry name" value="ABC transporter transmembrane region"/>
    <property type="match status" value="1"/>
</dbReference>
<dbReference type="FunFam" id="3.40.50.300:FF:000221">
    <property type="entry name" value="Multidrug ABC transporter ATP-binding protein"/>
    <property type="match status" value="1"/>
</dbReference>
<dbReference type="PROSITE" id="PS50929">
    <property type="entry name" value="ABC_TM1F"/>
    <property type="match status" value="1"/>
</dbReference>
<dbReference type="RefSeq" id="WP_092911095.1">
    <property type="nucleotide sequence ID" value="NZ_FOXB01000005.1"/>
</dbReference>
<dbReference type="GO" id="GO:0005886">
    <property type="term" value="C:plasma membrane"/>
    <property type="evidence" value="ECO:0007669"/>
    <property type="project" value="UniProtKB-SubCell"/>
</dbReference>
<dbReference type="PROSITE" id="PS50893">
    <property type="entry name" value="ABC_TRANSPORTER_2"/>
    <property type="match status" value="1"/>
</dbReference>
<evidence type="ECO:0000313" key="12">
    <source>
        <dbReference type="EMBL" id="SFP07098.1"/>
    </source>
</evidence>
<dbReference type="GO" id="GO:0005524">
    <property type="term" value="F:ATP binding"/>
    <property type="evidence" value="ECO:0007669"/>
    <property type="project" value="UniProtKB-KW"/>
</dbReference>
<dbReference type="InterPro" id="IPR036640">
    <property type="entry name" value="ABC1_TM_sf"/>
</dbReference>
<dbReference type="PANTHER" id="PTHR24221:SF233">
    <property type="entry name" value="ATP-BINDING_PERMEASE FUSION ABC TRANSPORTER-RELATED"/>
    <property type="match status" value="1"/>
</dbReference>
<dbReference type="Proteomes" id="UP000199227">
    <property type="component" value="Unassembled WGS sequence"/>
</dbReference>
<dbReference type="Pfam" id="PF00005">
    <property type="entry name" value="ABC_tran"/>
    <property type="match status" value="1"/>
</dbReference>
<keyword evidence="6 12" id="KW-0067">ATP-binding</keyword>
<dbReference type="Pfam" id="PF00664">
    <property type="entry name" value="ABC_membrane"/>
    <property type="match status" value="1"/>
</dbReference>
<keyword evidence="8 9" id="KW-0472">Membrane</keyword>
<comment type="subcellular location">
    <subcellularLocation>
        <location evidence="1">Cell membrane</location>
        <topology evidence="1">Multi-pass membrane protein</topology>
    </subcellularLocation>
</comment>
<dbReference type="GO" id="GO:0140359">
    <property type="term" value="F:ABC-type transporter activity"/>
    <property type="evidence" value="ECO:0007669"/>
    <property type="project" value="InterPro"/>
</dbReference>
<evidence type="ECO:0000256" key="4">
    <source>
        <dbReference type="ARBA" id="ARBA00022692"/>
    </source>
</evidence>
<evidence type="ECO:0000313" key="13">
    <source>
        <dbReference type="Proteomes" id="UP000199227"/>
    </source>
</evidence>
<dbReference type="Gene3D" id="3.40.50.300">
    <property type="entry name" value="P-loop containing nucleotide triphosphate hydrolases"/>
    <property type="match status" value="1"/>
</dbReference>
<dbReference type="InterPro" id="IPR027417">
    <property type="entry name" value="P-loop_NTPase"/>
</dbReference>
<dbReference type="STRING" id="223786.SAMN05216234_105106"/>
<feature type="domain" description="ABC transporter" evidence="10">
    <location>
        <begin position="352"/>
        <end position="585"/>
    </location>
</feature>
<feature type="transmembrane region" description="Helical" evidence="9">
    <location>
        <begin position="177"/>
        <end position="194"/>
    </location>
</feature>
<evidence type="ECO:0000256" key="1">
    <source>
        <dbReference type="ARBA" id="ARBA00004651"/>
    </source>
</evidence>
<dbReference type="EMBL" id="FOXB01000005">
    <property type="protein sequence ID" value="SFP07098.1"/>
    <property type="molecule type" value="Genomic_DNA"/>
</dbReference>
<dbReference type="InterPro" id="IPR017871">
    <property type="entry name" value="ABC_transporter-like_CS"/>
</dbReference>
<evidence type="ECO:0000259" key="11">
    <source>
        <dbReference type="PROSITE" id="PS50929"/>
    </source>
</evidence>
<keyword evidence="2" id="KW-0813">Transport</keyword>
<feature type="transmembrane region" description="Helical" evidence="9">
    <location>
        <begin position="154"/>
        <end position="171"/>
    </location>
</feature>
<dbReference type="AlphaFoldDB" id="A0A1I5MBU4"/>
<evidence type="ECO:0000256" key="8">
    <source>
        <dbReference type="ARBA" id="ARBA00023136"/>
    </source>
</evidence>
<proteinExistence type="predicted"/>
<gene>
    <name evidence="12" type="ORF">SAMN05216234_105106</name>
</gene>
<feature type="domain" description="ABC transmembrane type-1" evidence="11">
    <location>
        <begin position="20"/>
        <end position="318"/>
    </location>
</feature>
<evidence type="ECO:0000256" key="3">
    <source>
        <dbReference type="ARBA" id="ARBA00022475"/>
    </source>
</evidence>
<dbReference type="CDD" id="cd07346">
    <property type="entry name" value="ABC_6TM_exporters"/>
    <property type="match status" value="1"/>
</dbReference>
<dbReference type="InterPro" id="IPR039421">
    <property type="entry name" value="Type_1_exporter"/>
</dbReference>
<dbReference type="SMART" id="SM00382">
    <property type="entry name" value="AAA"/>
    <property type="match status" value="1"/>
</dbReference>
<keyword evidence="4 9" id="KW-0812">Transmembrane</keyword>
<dbReference type="InterPro" id="IPR011527">
    <property type="entry name" value="ABC1_TM_dom"/>
</dbReference>
<keyword evidence="5" id="KW-0547">Nucleotide-binding</keyword>
<reference evidence="12 13" key="1">
    <citation type="submission" date="2016-10" db="EMBL/GenBank/DDBJ databases">
        <authorList>
            <person name="de Groot N.N."/>
        </authorList>
    </citation>
    <scope>NUCLEOTIDE SEQUENCE [LARGE SCALE GENOMIC DNA]</scope>
    <source>
        <strain evidence="12 13">EP1-55-1</strain>
    </source>
</reference>
<sequence>MSLSLKKIFDTIKSYKKALIAGNIVAILAALVSVPTPLLIPVLVDEVLLKKSDTLTHWLDTHIMPMDTLGYVLTILLATVFLRFLYTALSILQTKIFMQISKDVTYRIRVQALEHLKRISMKAYETSHSGSISSKLVTDIETIDTFIASTVSRLIISVLSLIGIAGVLFWIHWGLALFIIILNPLVITFTTKLARKVSKLKKEENLAIDLFQSALTETLDLFGQIRASNQEQGFFSQLTNKARNIRERSIAFGWKSDAANRISYLTFLAGYEVFRAASILAVAFSDLSIGMMLAVFGYLWYMVTPVQDILGIQYALHNARAAVARINEIFDMPIEPEFPHKKNPFTDEQVGVKLENVNFGYSEDTQILKDICFEAKPSQRIALIGASGSGKTTLAQLIVGFYPIDSGRLLFNGIDVKEIGLDVVREHVNLVLQSPKLFNDTIRFNITLGREISEDEIWKALEMAQMKSVIEDFEKGLDTVVGRDGIKLSGGQRQRIAIARMIVADPKIAILDESTSALDVHTEANLYEALEPFFEKRTTIMIAHRLSTIRKADYIYVLEKGRIVEEGTHEELLKEEGVYMGYIQQSGACNGVV</sequence>
<dbReference type="PANTHER" id="PTHR24221">
    <property type="entry name" value="ATP-BINDING CASSETTE SUB-FAMILY B"/>
    <property type="match status" value="1"/>
</dbReference>
<dbReference type="GO" id="GO:0034040">
    <property type="term" value="F:ATPase-coupled lipid transmembrane transporter activity"/>
    <property type="evidence" value="ECO:0007669"/>
    <property type="project" value="TreeGrafter"/>
</dbReference>
<dbReference type="OrthoDB" id="9760168at2"/>
<feature type="transmembrane region" description="Helical" evidence="9">
    <location>
        <begin position="69"/>
        <end position="92"/>
    </location>
</feature>
<evidence type="ECO:0000256" key="2">
    <source>
        <dbReference type="ARBA" id="ARBA00022448"/>
    </source>
</evidence>
<evidence type="ECO:0000256" key="9">
    <source>
        <dbReference type="SAM" id="Phobius"/>
    </source>
</evidence>